<evidence type="ECO:0000313" key="4">
    <source>
        <dbReference type="Proteomes" id="UP000001568"/>
    </source>
</evidence>
<feature type="region of interest" description="Disordered" evidence="2">
    <location>
        <begin position="79"/>
        <end position="112"/>
    </location>
</feature>
<dbReference type="AlphaFoldDB" id="A4RUH4"/>
<protein>
    <submittedName>
        <fullName evidence="3">Uncharacterized protein</fullName>
    </submittedName>
</protein>
<reference evidence="3 4" key="1">
    <citation type="journal article" date="2007" name="Proc. Natl. Acad. Sci. U.S.A.">
        <title>The tiny eukaryote Ostreococcus provides genomic insights into the paradox of plankton speciation.</title>
        <authorList>
            <person name="Palenik B."/>
            <person name="Grimwood J."/>
            <person name="Aerts A."/>
            <person name="Rouze P."/>
            <person name="Salamov A."/>
            <person name="Putnam N."/>
            <person name="Dupont C."/>
            <person name="Jorgensen R."/>
            <person name="Derelle E."/>
            <person name="Rombauts S."/>
            <person name="Zhou K."/>
            <person name="Otillar R."/>
            <person name="Merchant S.S."/>
            <person name="Podell S."/>
            <person name="Gaasterland T."/>
            <person name="Napoli C."/>
            <person name="Gendler K."/>
            <person name="Manuell A."/>
            <person name="Tai V."/>
            <person name="Vallon O."/>
            <person name="Piganeau G."/>
            <person name="Jancek S."/>
            <person name="Heijde M."/>
            <person name="Jabbari K."/>
            <person name="Bowler C."/>
            <person name="Lohr M."/>
            <person name="Robbens S."/>
            <person name="Werner G."/>
            <person name="Dubchak I."/>
            <person name="Pazour G.J."/>
            <person name="Ren Q."/>
            <person name="Paulsen I."/>
            <person name="Delwiche C."/>
            <person name="Schmutz J."/>
            <person name="Rokhsar D."/>
            <person name="Van de Peer Y."/>
            <person name="Moreau H."/>
            <person name="Grigoriev I.V."/>
        </authorList>
    </citation>
    <scope>NUCLEOTIDE SEQUENCE [LARGE SCALE GENOMIC DNA]</scope>
    <source>
        <strain evidence="3 4">CCE9901</strain>
    </source>
</reference>
<keyword evidence="4" id="KW-1185">Reference proteome</keyword>
<organism evidence="3 4">
    <name type="scientific">Ostreococcus lucimarinus (strain CCE9901)</name>
    <dbReference type="NCBI Taxonomy" id="436017"/>
    <lineage>
        <taxon>Eukaryota</taxon>
        <taxon>Viridiplantae</taxon>
        <taxon>Chlorophyta</taxon>
        <taxon>Mamiellophyceae</taxon>
        <taxon>Mamiellales</taxon>
        <taxon>Bathycoccaceae</taxon>
        <taxon>Ostreococcus</taxon>
    </lineage>
</organism>
<accession>A4RUH4</accession>
<dbReference type="OMA" id="EWRERCK"/>
<dbReference type="GeneID" id="5000801"/>
<dbReference type="EMBL" id="CP000583">
    <property type="protein sequence ID" value="ABO95253.1"/>
    <property type="molecule type" value="Genomic_DNA"/>
</dbReference>
<dbReference type="Gramene" id="ABO95253">
    <property type="protein sequence ID" value="ABO95253"/>
    <property type="gene ID" value="OSTLU_14628"/>
</dbReference>
<dbReference type="Proteomes" id="UP000001568">
    <property type="component" value="Chromosome 3"/>
</dbReference>
<sequence>MPRAKSSSETFDALYDELTRERANEASEASTSTSLKSPNVAKDLRELVERVRIPRAERAAPASELDVEEDETFERAFEAFASREGGRRRKETRREDAGANSSPRPRALETPETLLRLLREEQRARARVEMKLDELEADRSKRDAEAWEAVEDARSTANEWRERCKQLRRDVPERWLGVFESYDDEIDRLGKENFALRECRHLELAERLSANEVSDANEESPRLRRALRAVTLERDAVTVKLADVARRERQMSLIKRHAEGVSARLARVERLLVSERASRASSDARASRADAAVAALITDYESQLTSARALIEKLALRCDAGDLIATAREHDRRFPARCAS</sequence>
<evidence type="ECO:0000256" key="2">
    <source>
        <dbReference type="SAM" id="MobiDB-lite"/>
    </source>
</evidence>
<feature type="compositionally biased region" description="Polar residues" evidence="2">
    <location>
        <begin position="1"/>
        <end position="10"/>
    </location>
</feature>
<dbReference type="HOGENOM" id="CLU_728329_0_0_1"/>
<proteinExistence type="predicted"/>
<feature type="coiled-coil region" evidence="1">
    <location>
        <begin position="118"/>
        <end position="170"/>
    </location>
</feature>
<feature type="region of interest" description="Disordered" evidence="2">
    <location>
        <begin position="52"/>
        <end position="71"/>
    </location>
</feature>
<dbReference type="RefSeq" id="XP_001416960.1">
    <property type="nucleotide sequence ID" value="XM_001416923.1"/>
</dbReference>
<name>A4RUH4_OSTLU</name>
<keyword evidence="1" id="KW-0175">Coiled coil</keyword>
<evidence type="ECO:0000313" key="3">
    <source>
        <dbReference type="EMBL" id="ABO95253.1"/>
    </source>
</evidence>
<dbReference type="KEGG" id="olu:OSTLU_14628"/>
<dbReference type="OrthoDB" id="10531754at2759"/>
<feature type="region of interest" description="Disordered" evidence="2">
    <location>
        <begin position="1"/>
        <end position="41"/>
    </location>
</feature>
<evidence type="ECO:0000256" key="1">
    <source>
        <dbReference type="SAM" id="Coils"/>
    </source>
</evidence>
<gene>
    <name evidence="3" type="ORF">OSTLU_14628</name>
</gene>